<feature type="transmembrane region" description="Helical" evidence="7">
    <location>
        <begin position="49"/>
        <end position="71"/>
    </location>
</feature>
<comment type="function">
    <text evidence="7">Part of the twin-arginine translocation (Tat) system that transports large folded proteins containing a characteristic twin-arginine motif in their signal peptide across membranes. Together with TatB, TatC is part of a receptor directly interacting with Tat signal peptides.</text>
</comment>
<dbReference type="Pfam" id="PF00902">
    <property type="entry name" value="TatC"/>
    <property type="match status" value="1"/>
</dbReference>
<keyword evidence="3 7" id="KW-0653">Protein transport</keyword>
<dbReference type="NCBIfam" id="TIGR00945">
    <property type="entry name" value="tatC"/>
    <property type="match status" value="1"/>
</dbReference>
<organism evidence="8 9">
    <name type="scientific">Propionibacterium cyclohexanicum</name>
    <dbReference type="NCBI Taxonomy" id="64702"/>
    <lineage>
        <taxon>Bacteria</taxon>
        <taxon>Bacillati</taxon>
        <taxon>Actinomycetota</taxon>
        <taxon>Actinomycetes</taxon>
        <taxon>Propionibacteriales</taxon>
        <taxon>Propionibacteriaceae</taxon>
        <taxon>Propionibacterium</taxon>
    </lineage>
</organism>
<feature type="transmembrane region" description="Helical" evidence="7">
    <location>
        <begin position="194"/>
        <end position="218"/>
    </location>
</feature>
<reference evidence="8 9" key="1">
    <citation type="submission" date="2016-10" db="EMBL/GenBank/DDBJ databases">
        <authorList>
            <person name="de Groot N.N."/>
        </authorList>
    </citation>
    <scope>NUCLEOTIDE SEQUENCE [LARGE SCALE GENOMIC DNA]</scope>
    <source>
        <strain evidence="8 9">DSM 16859</strain>
    </source>
</reference>
<evidence type="ECO:0000256" key="4">
    <source>
        <dbReference type="ARBA" id="ARBA00022989"/>
    </source>
</evidence>
<evidence type="ECO:0000256" key="2">
    <source>
        <dbReference type="ARBA" id="ARBA00022692"/>
    </source>
</evidence>
<comment type="subcellular location">
    <subcellularLocation>
        <location evidence="7">Cell membrane</location>
        <topology evidence="7">Multi-pass membrane protein</topology>
    </subcellularLocation>
    <subcellularLocation>
        <location evidence="1">Membrane</location>
        <topology evidence="1">Multi-pass membrane protein</topology>
    </subcellularLocation>
</comment>
<evidence type="ECO:0000256" key="1">
    <source>
        <dbReference type="ARBA" id="ARBA00004141"/>
    </source>
</evidence>
<sequence>MATTVNGETPTPGPAKHHRRRLHILPAMLRPPEIGEDGSMELIDHLRELRYRVIVSMVAVLMVALVCFIFFNQLMAIAFAPIEQAIAMYKATSPGAQVEITTANLTGGFSLFMKVPIIAGFILSCPIWLYQVWAFIAPGLIATEKRAAMRFLLSAIPLFLAGVLLGYWIAPKGFAVLLQFNPPGVLNLNDANQFLTFELTLLLVFGVSFLLPVVLVTLNSFGIVTGAGLAKFRTVAIFLCFLFAAVATPSTDPISMSVLAIPMSLLYVIAEIICRRADKRRAAARETDD</sequence>
<feature type="transmembrane region" description="Helical" evidence="7">
    <location>
        <begin position="148"/>
        <end position="170"/>
    </location>
</feature>
<evidence type="ECO:0000313" key="9">
    <source>
        <dbReference type="Proteomes" id="UP000198815"/>
    </source>
</evidence>
<keyword evidence="2 7" id="KW-0812">Transmembrane</keyword>
<comment type="similarity">
    <text evidence="7">Belongs to the TatC family.</text>
</comment>
<feature type="transmembrane region" description="Helical" evidence="7">
    <location>
        <begin position="115"/>
        <end position="136"/>
    </location>
</feature>
<keyword evidence="7" id="KW-1003">Cell membrane</keyword>
<proteinExistence type="inferred from homology"/>
<keyword evidence="7" id="KW-0813">Transport</keyword>
<accession>A0A1H9QTH7</accession>
<name>A0A1H9QTH7_9ACTN</name>
<dbReference type="PANTHER" id="PTHR30371:SF0">
    <property type="entry name" value="SEC-INDEPENDENT PROTEIN TRANSLOCASE PROTEIN TATC, CHLOROPLASTIC-RELATED"/>
    <property type="match status" value="1"/>
</dbReference>
<evidence type="ECO:0000256" key="5">
    <source>
        <dbReference type="ARBA" id="ARBA00023010"/>
    </source>
</evidence>
<evidence type="ECO:0000256" key="7">
    <source>
        <dbReference type="HAMAP-Rule" id="MF_00902"/>
    </source>
</evidence>
<keyword evidence="9" id="KW-1185">Reference proteome</keyword>
<dbReference type="PANTHER" id="PTHR30371">
    <property type="entry name" value="SEC-INDEPENDENT PROTEIN TRANSLOCASE PROTEIN TATC"/>
    <property type="match status" value="1"/>
</dbReference>
<evidence type="ECO:0000256" key="6">
    <source>
        <dbReference type="ARBA" id="ARBA00023136"/>
    </source>
</evidence>
<dbReference type="STRING" id="64702.SAMN05443377_104111"/>
<dbReference type="PRINTS" id="PR01840">
    <property type="entry name" value="TATCFAMILY"/>
</dbReference>
<gene>
    <name evidence="7" type="primary">tatC</name>
    <name evidence="8" type="ORF">SAMN05443377_104111</name>
</gene>
<evidence type="ECO:0000256" key="3">
    <source>
        <dbReference type="ARBA" id="ARBA00022927"/>
    </source>
</evidence>
<dbReference type="GO" id="GO:0043953">
    <property type="term" value="P:protein transport by the Tat complex"/>
    <property type="evidence" value="ECO:0007669"/>
    <property type="project" value="UniProtKB-UniRule"/>
</dbReference>
<keyword evidence="4 7" id="KW-1133">Transmembrane helix</keyword>
<feature type="transmembrane region" description="Helical" evidence="7">
    <location>
        <begin position="254"/>
        <end position="274"/>
    </location>
</feature>
<dbReference type="Proteomes" id="UP000198815">
    <property type="component" value="Unassembled WGS sequence"/>
</dbReference>
<dbReference type="GO" id="GO:0009977">
    <property type="term" value="F:proton motive force dependent protein transmembrane transporter activity"/>
    <property type="evidence" value="ECO:0007669"/>
    <property type="project" value="TreeGrafter"/>
</dbReference>
<evidence type="ECO:0000313" key="8">
    <source>
        <dbReference type="EMBL" id="SER63687.1"/>
    </source>
</evidence>
<dbReference type="GO" id="GO:0033281">
    <property type="term" value="C:TAT protein transport complex"/>
    <property type="evidence" value="ECO:0007669"/>
    <property type="project" value="UniProtKB-UniRule"/>
</dbReference>
<comment type="subunit">
    <text evidence="7">The Tat system comprises two distinct complexes: a TatABC complex, containing multiple copies of TatA, TatB and TatC subunits, and a separate TatA complex, containing only TatA subunits. Substrates initially bind to the TatABC complex, which probably triggers association of the separate TatA complex to form the active translocon.</text>
</comment>
<protein>
    <recommendedName>
        <fullName evidence="7">Sec-independent protein translocase protein TatC</fullName>
    </recommendedName>
</protein>
<feature type="transmembrane region" description="Helical" evidence="7">
    <location>
        <begin position="230"/>
        <end position="248"/>
    </location>
</feature>
<dbReference type="EMBL" id="FOGZ01000004">
    <property type="protein sequence ID" value="SER63687.1"/>
    <property type="molecule type" value="Genomic_DNA"/>
</dbReference>
<dbReference type="GO" id="GO:0065002">
    <property type="term" value="P:intracellular protein transmembrane transport"/>
    <property type="evidence" value="ECO:0007669"/>
    <property type="project" value="TreeGrafter"/>
</dbReference>
<dbReference type="InterPro" id="IPR002033">
    <property type="entry name" value="TatC"/>
</dbReference>
<keyword evidence="6 7" id="KW-0472">Membrane</keyword>
<keyword evidence="5 7" id="KW-0811">Translocation</keyword>
<dbReference type="HAMAP" id="MF_00902">
    <property type="entry name" value="TatC"/>
    <property type="match status" value="1"/>
</dbReference>
<dbReference type="AlphaFoldDB" id="A0A1H9QTH7"/>